<dbReference type="GO" id="GO:0016491">
    <property type="term" value="F:oxidoreductase activity"/>
    <property type="evidence" value="ECO:0007669"/>
    <property type="project" value="UniProtKB-KW"/>
</dbReference>
<sequence>MDPAAMTRDVWRVDADAYPAGASVDEQIRFLLRYAVLAPSSHNSQPWEFVVGNGYVGVEAAEERRLSAADPDGRELHLGLGCAVETLRIAAHRFGVGCVVHTFDEGPTVARIDLGPACNPHRDGRLFDEITERYTDHRPFDGPPVSEAVLDDLREHAASLDVALRSVDDADARESVGDLQRRADRLQADSPAYRRELAAWIGSGALGASGLRARVGRAVVTHLDVGPVEGRRNAKLIADAPTLCVLSTADDTRGERVNAGRAYQRIALAASAEGLATHPLSQILERPAERRSLRSVLGIDGRPQHLFRVGAVEGRQEHTPRWPADAVTSTAR</sequence>
<dbReference type="AlphaFoldDB" id="A0ABD5W6B3"/>
<dbReference type="InterPro" id="IPR029479">
    <property type="entry name" value="Nitroreductase"/>
</dbReference>
<dbReference type="SUPFAM" id="SSF55469">
    <property type="entry name" value="FMN-dependent nitroreductase-like"/>
    <property type="match status" value="2"/>
</dbReference>
<evidence type="ECO:0000313" key="6">
    <source>
        <dbReference type="EMBL" id="MFC7068428.1"/>
    </source>
</evidence>
<accession>A0ABD5W6B3</accession>
<keyword evidence="1" id="KW-0285">Flavoprotein</keyword>
<dbReference type="PANTHER" id="PTHR23026">
    <property type="entry name" value="NADPH NITROREDUCTASE"/>
    <property type="match status" value="1"/>
</dbReference>
<comment type="caution">
    <text evidence="6">The sequence shown here is derived from an EMBL/GenBank/DDBJ whole genome shotgun (WGS) entry which is preliminary data.</text>
</comment>
<dbReference type="NCBIfam" id="NF047509">
    <property type="entry name" value="Rv3131_FMN_oxido"/>
    <property type="match status" value="1"/>
</dbReference>
<evidence type="ECO:0000313" key="7">
    <source>
        <dbReference type="Proteomes" id="UP001596461"/>
    </source>
</evidence>
<keyword evidence="2" id="KW-0288">FMN</keyword>
<feature type="domain" description="Nitroreductase" evidence="5">
    <location>
        <begin position="138"/>
        <end position="310"/>
    </location>
</feature>
<reference evidence="6 7" key="1">
    <citation type="journal article" date="2019" name="Int. J. Syst. Evol. Microbiol.">
        <title>The Global Catalogue of Microorganisms (GCM) 10K type strain sequencing project: providing services to taxonomists for standard genome sequencing and annotation.</title>
        <authorList>
            <consortium name="The Broad Institute Genomics Platform"/>
            <consortium name="The Broad Institute Genome Sequencing Center for Infectious Disease"/>
            <person name="Wu L."/>
            <person name="Ma J."/>
        </authorList>
    </citation>
    <scope>NUCLEOTIDE SEQUENCE [LARGE SCALE GENOMIC DNA]</scope>
    <source>
        <strain evidence="6 7">DT31</strain>
    </source>
</reference>
<evidence type="ECO:0000256" key="1">
    <source>
        <dbReference type="ARBA" id="ARBA00022630"/>
    </source>
</evidence>
<dbReference type="Proteomes" id="UP001596461">
    <property type="component" value="Unassembled WGS sequence"/>
</dbReference>
<evidence type="ECO:0000256" key="2">
    <source>
        <dbReference type="ARBA" id="ARBA00022643"/>
    </source>
</evidence>
<organism evidence="6 7">
    <name type="scientific">Halobaculum lipolyticum</name>
    <dbReference type="NCBI Taxonomy" id="3032001"/>
    <lineage>
        <taxon>Archaea</taxon>
        <taxon>Methanobacteriati</taxon>
        <taxon>Methanobacteriota</taxon>
        <taxon>Stenosarchaea group</taxon>
        <taxon>Halobacteria</taxon>
        <taxon>Halobacteriales</taxon>
        <taxon>Haloferacaceae</taxon>
        <taxon>Halobaculum</taxon>
    </lineage>
</organism>
<dbReference type="PANTHER" id="PTHR23026:SF90">
    <property type="entry name" value="IODOTYROSINE DEIODINASE 1"/>
    <property type="match status" value="1"/>
</dbReference>
<evidence type="ECO:0000256" key="3">
    <source>
        <dbReference type="ARBA" id="ARBA00023002"/>
    </source>
</evidence>
<dbReference type="Pfam" id="PF00881">
    <property type="entry name" value="Nitroreductase"/>
    <property type="match status" value="1"/>
</dbReference>
<name>A0ABD5W6B3_9EURY</name>
<dbReference type="RefSeq" id="WP_284031456.1">
    <property type="nucleotide sequence ID" value="NZ_CP126154.1"/>
</dbReference>
<protein>
    <submittedName>
        <fullName evidence="6">Acg family FMN-binding oxidoreductase</fullName>
    </submittedName>
</protein>
<gene>
    <name evidence="6" type="ORF">ACFQL9_02145</name>
</gene>
<keyword evidence="7" id="KW-1185">Reference proteome</keyword>
<feature type="region of interest" description="Disordered" evidence="4">
    <location>
        <begin position="313"/>
        <end position="332"/>
    </location>
</feature>
<dbReference type="Gene3D" id="3.40.109.10">
    <property type="entry name" value="NADH Oxidase"/>
    <property type="match status" value="2"/>
</dbReference>
<dbReference type="EMBL" id="JBHTAH010000001">
    <property type="protein sequence ID" value="MFC7068428.1"/>
    <property type="molecule type" value="Genomic_DNA"/>
</dbReference>
<evidence type="ECO:0000259" key="5">
    <source>
        <dbReference type="Pfam" id="PF00881"/>
    </source>
</evidence>
<evidence type="ECO:0000256" key="4">
    <source>
        <dbReference type="SAM" id="MobiDB-lite"/>
    </source>
</evidence>
<dbReference type="GeneID" id="81126354"/>
<keyword evidence="3" id="KW-0560">Oxidoreductase</keyword>
<dbReference type="InterPro" id="IPR050627">
    <property type="entry name" value="Nitroreductase/BluB"/>
</dbReference>
<proteinExistence type="predicted"/>
<dbReference type="InterPro" id="IPR000415">
    <property type="entry name" value="Nitroreductase-like"/>
</dbReference>